<dbReference type="PANTHER" id="PTHR35936:SF20">
    <property type="entry name" value="ABC TRANSPORTER ARGININE-BINDING PROTEIN 2-RELATED"/>
    <property type="match status" value="1"/>
</dbReference>
<dbReference type="Pfam" id="PF00497">
    <property type="entry name" value="SBP_bac_3"/>
    <property type="match status" value="1"/>
</dbReference>
<dbReference type="Gene3D" id="3.40.190.10">
    <property type="entry name" value="Periplasmic binding protein-like II"/>
    <property type="match status" value="2"/>
</dbReference>
<comment type="caution">
    <text evidence="5">The sequence shown here is derived from an EMBL/GenBank/DDBJ whole genome shotgun (WGS) entry which is preliminary data.</text>
</comment>
<accession>A0A0W0UJF1</accession>
<dbReference type="SMART" id="SM00062">
    <property type="entry name" value="PBPb"/>
    <property type="match status" value="1"/>
</dbReference>
<dbReference type="OrthoDB" id="9768183at2"/>
<protein>
    <submittedName>
        <fullName evidence="5">Arginine ABC transporter substrate-binding protein</fullName>
    </submittedName>
</protein>
<dbReference type="RefSeq" id="WP_058450074.1">
    <property type="nucleotide sequence ID" value="NZ_CAAAJF010000013.1"/>
</dbReference>
<feature type="domain" description="Solute-binding protein family 3/N-terminal" evidence="4">
    <location>
        <begin position="21"/>
        <end position="238"/>
    </location>
</feature>
<organism evidence="5 6">
    <name type="scientific">Legionella jamestowniensis</name>
    <dbReference type="NCBI Taxonomy" id="455"/>
    <lineage>
        <taxon>Bacteria</taxon>
        <taxon>Pseudomonadati</taxon>
        <taxon>Pseudomonadota</taxon>
        <taxon>Gammaproteobacteria</taxon>
        <taxon>Legionellales</taxon>
        <taxon>Legionellaceae</taxon>
        <taxon>Legionella</taxon>
    </lineage>
</organism>
<dbReference type="PANTHER" id="PTHR35936">
    <property type="entry name" value="MEMBRANE-BOUND LYTIC MUREIN TRANSGLYCOSYLASE F"/>
    <property type="match status" value="1"/>
</dbReference>
<keyword evidence="2 3" id="KW-0732">Signal</keyword>
<dbReference type="Proteomes" id="UP000054715">
    <property type="component" value="Unassembled WGS sequence"/>
</dbReference>
<gene>
    <name evidence="5" type="ORF">Ljam_2203</name>
</gene>
<feature type="chain" id="PRO_5006914107" evidence="3">
    <location>
        <begin position="21"/>
        <end position="248"/>
    </location>
</feature>
<evidence type="ECO:0000256" key="3">
    <source>
        <dbReference type="SAM" id="SignalP"/>
    </source>
</evidence>
<sequence length="248" mass="28287">MKFFCLACCFLCNFSFSANPKVIIGTPIFNPPYVTSLSATQGFDIDLMNAICTKLQWQCQYKPLKFVNLLNAVRNNQVDLAIGSIVITPERRQEFVFSLPYLPCDGGFTVLKSSPINTIDELQGKRVGALRSREYYQYITENFINQFTVVPYDVYQNIFLDLKDGKIDAVFGNYFTALYLAHQYPEDAKVLKEHFQVGEGLGVVASPINQDKIEQINKVLLQLQADGTFVGLYNYNFEFFTQQPIIRD</sequence>
<dbReference type="PATRIC" id="fig|455.5.peg.2322"/>
<dbReference type="STRING" id="455.Ljam_2203"/>
<feature type="signal peptide" evidence="3">
    <location>
        <begin position="1"/>
        <end position="20"/>
    </location>
</feature>
<evidence type="ECO:0000313" key="6">
    <source>
        <dbReference type="Proteomes" id="UP000054715"/>
    </source>
</evidence>
<reference evidence="5 6" key="1">
    <citation type="submission" date="2015-11" db="EMBL/GenBank/DDBJ databases">
        <title>Genomic analysis of 38 Legionella species identifies large and diverse effector repertoires.</title>
        <authorList>
            <person name="Burstein D."/>
            <person name="Amaro F."/>
            <person name="Zusman T."/>
            <person name="Lifshitz Z."/>
            <person name="Cohen O."/>
            <person name="Gilbert J.A."/>
            <person name="Pupko T."/>
            <person name="Shuman H.A."/>
            <person name="Segal G."/>
        </authorList>
    </citation>
    <scope>NUCLEOTIDE SEQUENCE [LARGE SCALE GENOMIC DNA]</scope>
    <source>
        <strain evidence="5 6">JA-26-G1-E2</strain>
    </source>
</reference>
<evidence type="ECO:0000313" key="5">
    <source>
        <dbReference type="EMBL" id="KTD08008.1"/>
    </source>
</evidence>
<comment type="similarity">
    <text evidence="1">Belongs to the bacterial solute-binding protein 3 family.</text>
</comment>
<dbReference type="SUPFAM" id="SSF53850">
    <property type="entry name" value="Periplasmic binding protein-like II"/>
    <property type="match status" value="1"/>
</dbReference>
<dbReference type="InterPro" id="IPR001638">
    <property type="entry name" value="Solute-binding_3/MltF_N"/>
</dbReference>
<dbReference type="AlphaFoldDB" id="A0A0W0UJF1"/>
<evidence type="ECO:0000256" key="1">
    <source>
        <dbReference type="ARBA" id="ARBA00010333"/>
    </source>
</evidence>
<proteinExistence type="inferred from homology"/>
<dbReference type="EMBL" id="LNYG01000013">
    <property type="protein sequence ID" value="KTD08008.1"/>
    <property type="molecule type" value="Genomic_DNA"/>
</dbReference>
<name>A0A0W0UJF1_9GAMM</name>
<evidence type="ECO:0000259" key="4">
    <source>
        <dbReference type="SMART" id="SM00062"/>
    </source>
</evidence>
<dbReference type="CDD" id="cd13622">
    <property type="entry name" value="PBP2_Arg_3"/>
    <property type="match status" value="1"/>
</dbReference>
<evidence type="ECO:0000256" key="2">
    <source>
        <dbReference type="ARBA" id="ARBA00022729"/>
    </source>
</evidence>